<dbReference type="Gene3D" id="1.10.10.60">
    <property type="entry name" value="Homeodomain-like"/>
    <property type="match status" value="1"/>
</dbReference>
<evidence type="ECO:0000313" key="7">
    <source>
        <dbReference type="Proteomes" id="UP000183413"/>
    </source>
</evidence>
<dbReference type="RefSeq" id="WP_024934771.1">
    <property type="nucleotide sequence ID" value="NZ_CP083237.1"/>
</dbReference>
<dbReference type="InParanoid" id="A0A1I5M557"/>
<reference evidence="6 7" key="1">
    <citation type="submission" date="2016-10" db="EMBL/GenBank/DDBJ databases">
        <authorList>
            <person name="de Groot N.N."/>
        </authorList>
    </citation>
    <scope>NUCLEOTIDE SEQUENCE [LARGE SCALE GENOMIC DNA]</scope>
    <source>
        <strain evidence="6 7">DSM 43067</strain>
    </source>
</reference>
<dbReference type="Proteomes" id="UP000183413">
    <property type="component" value="Unassembled WGS sequence"/>
</dbReference>
<gene>
    <name evidence="6" type="ORF">SAMN04489713_111145</name>
</gene>
<dbReference type="EMBL" id="FOVH01000011">
    <property type="protein sequence ID" value="SFP04066.1"/>
    <property type="molecule type" value="Genomic_DNA"/>
</dbReference>
<dbReference type="InterPro" id="IPR050204">
    <property type="entry name" value="AraC_XylS_family_regulators"/>
</dbReference>
<dbReference type="InterPro" id="IPR009057">
    <property type="entry name" value="Homeodomain-like_sf"/>
</dbReference>
<name>A0A1I5M557_9ACTN</name>
<keyword evidence="2 6" id="KW-0238">DNA-binding</keyword>
<evidence type="ECO:0000259" key="5">
    <source>
        <dbReference type="PROSITE" id="PS01124"/>
    </source>
</evidence>
<evidence type="ECO:0000313" key="6">
    <source>
        <dbReference type="EMBL" id="SFP04066.1"/>
    </source>
</evidence>
<dbReference type="Pfam" id="PF14525">
    <property type="entry name" value="AraC_binding_2"/>
    <property type="match status" value="1"/>
</dbReference>
<keyword evidence="1" id="KW-0805">Transcription regulation</keyword>
<dbReference type="PANTHER" id="PTHR46796">
    <property type="entry name" value="HTH-TYPE TRANSCRIPTIONAL ACTIVATOR RHAS-RELATED"/>
    <property type="match status" value="1"/>
</dbReference>
<dbReference type="STRING" id="1993.SAMN04489713_111145"/>
<protein>
    <submittedName>
        <fullName evidence="6">AraC-type DNA-binding protein</fullName>
    </submittedName>
</protein>
<keyword evidence="3" id="KW-0804">Transcription</keyword>
<dbReference type="InterPro" id="IPR035418">
    <property type="entry name" value="AraC-bd_2"/>
</dbReference>
<evidence type="ECO:0000256" key="4">
    <source>
        <dbReference type="SAM" id="MobiDB-lite"/>
    </source>
</evidence>
<dbReference type="SUPFAM" id="SSF46689">
    <property type="entry name" value="Homeodomain-like"/>
    <property type="match status" value="1"/>
</dbReference>
<dbReference type="GO" id="GO:0003700">
    <property type="term" value="F:DNA-binding transcription factor activity"/>
    <property type="evidence" value="ECO:0007669"/>
    <property type="project" value="InterPro"/>
</dbReference>
<evidence type="ECO:0000256" key="2">
    <source>
        <dbReference type="ARBA" id="ARBA00023125"/>
    </source>
</evidence>
<dbReference type="PROSITE" id="PS01124">
    <property type="entry name" value="HTH_ARAC_FAMILY_2"/>
    <property type="match status" value="1"/>
</dbReference>
<dbReference type="PRINTS" id="PR00032">
    <property type="entry name" value="HTHARAC"/>
</dbReference>
<dbReference type="AlphaFoldDB" id="A0A1I5M557"/>
<keyword evidence="7" id="KW-1185">Reference proteome</keyword>
<feature type="region of interest" description="Disordered" evidence="4">
    <location>
        <begin position="1"/>
        <end position="22"/>
    </location>
</feature>
<dbReference type="InterPro" id="IPR018060">
    <property type="entry name" value="HTH_AraC"/>
</dbReference>
<evidence type="ECO:0000256" key="3">
    <source>
        <dbReference type="ARBA" id="ARBA00023163"/>
    </source>
</evidence>
<feature type="domain" description="HTH araC/xylS-type" evidence="5">
    <location>
        <begin position="220"/>
        <end position="319"/>
    </location>
</feature>
<dbReference type="GO" id="GO:0043565">
    <property type="term" value="F:sequence-specific DNA binding"/>
    <property type="evidence" value="ECO:0007669"/>
    <property type="project" value="InterPro"/>
</dbReference>
<evidence type="ECO:0000256" key="1">
    <source>
        <dbReference type="ARBA" id="ARBA00023015"/>
    </source>
</evidence>
<organism evidence="6 7">
    <name type="scientific">Actinomadura madurae</name>
    <dbReference type="NCBI Taxonomy" id="1993"/>
    <lineage>
        <taxon>Bacteria</taxon>
        <taxon>Bacillati</taxon>
        <taxon>Actinomycetota</taxon>
        <taxon>Actinomycetes</taxon>
        <taxon>Streptosporangiales</taxon>
        <taxon>Thermomonosporaceae</taxon>
        <taxon>Actinomadura</taxon>
    </lineage>
</organism>
<dbReference type="Pfam" id="PF12833">
    <property type="entry name" value="HTH_18"/>
    <property type="match status" value="1"/>
</dbReference>
<sequence length="330" mass="36148">MTMNPGPVSGPERWDVRPGRGARTARAWGDALTETHGAFEVRLPDDDAFTGSVVRHRLGTMDVVECRSTPFAGFRAADPADEPGEQRIGVQMLLRGVERITGPHAGNHVLTEGGLDLWDGTRPARLEVVEPFAKRTLIFSRRVVLGACPRLADVAAVPDLGRLPGARLLARYADAVVTELPGMDARMRATACDVALELLRSLVEPALPDTRAARREALRARARRYIRIHLADPRLGPDAVARALSVSLRTLHSAFEGSGETVASLVRRGRLARCREDLADPESGSITEIAFRWGFTDATHFSQAFKREYGMPPREARALSTRQPRAEPMV</sequence>
<dbReference type="InterPro" id="IPR020449">
    <property type="entry name" value="Tscrpt_reg_AraC-type_HTH"/>
</dbReference>
<proteinExistence type="predicted"/>
<accession>A0A1I5M557</accession>
<dbReference type="GeneID" id="99653109"/>
<dbReference type="SMART" id="SM00342">
    <property type="entry name" value="HTH_ARAC"/>
    <property type="match status" value="1"/>
</dbReference>
<dbReference type="eggNOG" id="COG2207">
    <property type="taxonomic scope" value="Bacteria"/>
</dbReference>